<feature type="compositionally biased region" description="Polar residues" evidence="4">
    <location>
        <begin position="1338"/>
        <end position="1356"/>
    </location>
</feature>
<feature type="region of interest" description="Disordered" evidence="4">
    <location>
        <begin position="1576"/>
        <end position="1607"/>
    </location>
</feature>
<protein>
    <recommendedName>
        <fullName evidence="5">Peptidase C19 ubiquitin carboxyl-terminal hydrolase domain-containing protein</fullName>
    </recommendedName>
</protein>
<dbReference type="GO" id="GO:0004843">
    <property type="term" value="F:cysteine-type deubiquitinase activity"/>
    <property type="evidence" value="ECO:0007669"/>
    <property type="project" value="InterPro"/>
</dbReference>
<feature type="region of interest" description="Disordered" evidence="4">
    <location>
        <begin position="1327"/>
        <end position="1477"/>
    </location>
</feature>
<feature type="compositionally biased region" description="Basic residues" evidence="4">
    <location>
        <begin position="25"/>
        <end position="37"/>
    </location>
</feature>
<sequence length="1865" mass="206921">MSRGSLLLFEADHNLPAHRCMGGVKKGKSSSKSKSGKSSKDTKPKDVKSAHAVQDEPNQVPPQERVAQVRPYWETLSHEERVDLLTLDVEFLRQRANEVTAKAQKALAAEEAEVERTAADSKGSLDDLLVFRGGEVHRALPEPLNLVEVLDEGVGRLREKSTWKVWQWPVGGQEFFDAESFRQCVEEHIDEELRAVLPKEEGRPVEKPAEAALRQRMCELLQKVHANTRQLQDDVIYPRRPAKGQRATSDQIHAAVRDTNVELITTMLEALEQEHEFLYHAVLYPITSYVCETLPEKVRESTPRELFFEDLDRLVPEDVARICEWLTEKVDSFSAKIKPEAKEVEEEDEEEGIGDVDLFTLTQDKDKLTVNSKWLQHLQERLLGEDGHPRKVQETEDPHSMGLVLEWVYGTIVSTAEKARDGAKRHLGFRPPSAQQAYDQLSQALQDQLNWETRAKQAKELLNEMLESRREARQLAELHDTRPVPVPPPPNSAAAEALELPDSVILEMLKREVLLTKAKLHALTHEHILGERKLRTLKSQLRQGEPEFDRLKRELEDVKNQPRGLEGTFRTAAEMERQRAQLADAAIEEQLEVQTAFREHGARLQNIYDRRQRTEIEMARREQEIKQLQGWRQTVQQLVDRFKESFVPIDETGLHMMWQPEDSSEYDAADREERQQREAHKLAMAAQDASQNPAQLVKLRQHFQKDVRRQLYNDEDDRTFFGWIQGELRSVEKRLEEGRATLQHLEMHLINVACDDPGATIGAQLALPLLQERLDGKGREYADRRASEAELLIVQMEAEKEQRAKLDREKRLKAKQKAKDRVRTEKEKLAAEKEAREKAQQEALAETDRKRKEQDELDRQKRMEEAQKAREEAEALMLARREELMKDKDGYWSRRMAQETAASLSLQPEQAAAAAAEVLNQMVAEEAADSAAEDPGLARGKAGSQATDLVSETDSELPAAEPQANGYIKVYRRSGDLDGERRRTGSERKSEERPVDGFSRYSRPREGYGRPYSRSSFDRSARRDGSLEGARKTRDRDHGEQEQARVLTLEGLANGNLPVEDSTPTAAPASSTTAPTSESASLPDQRLPNGVSSHHDQPQQQQQQQQAPPRLHSNGASIPGMHPVQSQGQHSASYVPAAFYQRQGMPEGSSPLNLRYSPHMNGGHHLANSPSLAQGAPQQQPHPMMIPQVAYSGPPITPYMPPYMVSGPNGMHQMVQMRPPSVGTSPSPHLSHPQLGPHQSTSPPAYASYSSVPAQSHPMHGMPAQQVQPSYAHPANLRRPEPLHHHHQAPPLQPSTPTPGQTHPQHRLMQPADGGEAIKADFSQARPRPEAVLLSQREGASSHPNGPAGSSTSITHPGQLPGAAPSTARRPTAHLHEADGAPGHPDALASGARTAATHSFQSADTSTPFLPYEGTSASAEHTAEETSSSGQPAPGLLERQNSSEGTSTSAPDSAAPGDKRKSPRTSGPLREGSQDDLKRLKLAQGAIPEDLRVLRALSQIFHAFVQEGEASQKPAGGDEAENGRQTSISPAELREALSAMDKGKAAKQFELSDMHDASEVLDEIFNCLHRAQLGSGAESALDPQLPQRTRIRVAPGTPGSTEMPGPAVLRPERTLIQDVFGLEVQVPVGEEVEGSSPSASGRQGADGGTDQWRQSMSRSRLQASKQQQAALQAQQAAQIGARKLRDMGLMEVLQFTKYFHLVPSQGLRFALQQLREKGYFEDRLRLADAADPATSRSTAAQTVANAQPPLTRLLVAPQVFNLAIVWESAHASAEAINGTMAAVGTTLKLSGVFRGAPSSPAYQLQCVVCYFGHHYLSFALSEELHQWLLFDDTQIALVGDWKAVSSAISSRCLQPSVLCYERVGS</sequence>
<evidence type="ECO:0000256" key="4">
    <source>
        <dbReference type="SAM" id="MobiDB-lite"/>
    </source>
</evidence>
<accession>A0AAW1TFT5</accession>
<feature type="coiled-coil region" evidence="3">
    <location>
        <begin position="572"/>
        <end position="624"/>
    </location>
</feature>
<feature type="region of interest" description="Disordered" evidence="4">
    <location>
        <begin position="1217"/>
        <end position="1309"/>
    </location>
</feature>
<dbReference type="PANTHER" id="PTHR22975">
    <property type="entry name" value="UBIQUITIN SPECIFIC PROTEINASE"/>
    <property type="match status" value="1"/>
</dbReference>
<feature type="compositionally biased region" description="Polar residues" evidence="4">
    <location>
        <begin position="1651"/>
        <end position="1661"/>
    </location>
</feature>
<keyword evidence="7" id="KW-1185">Reference proteome</keyword>
<keyword evidence="2" id="KW-0378">Hydrolase</keyword>
<evidence type="ECO:0000313" key="6">
    <source>
        <dbReference type="EMBL" id="KAK9867789.1"/>
    </source>
</evidence>
<dbReference type="Proteomes" id="UP001485043">
    <property type="component" value="Unassembled WGS sequence"/>
</dbReference>
<dbReference type="EMBL" id="JALJOV010000064">
    <property type="protein sequence ID" value="KAK9867789.1"/>
    <property type="molecule type" value="Genomic_DNA"/>
</dbReference>
<evidence type="ECO:0000259" key="5">
    <source>
        <dbReference type="Pfam" id="PF00443"/>
    </source>
</evidence>
<feature type="compositionally biased region" description="Polar residues" evidence="4">
    <location>
        <begin position="1396"/>
        <end position="1408"/>
    </location>
</feature>
<dbReference type="InterPro" id="IPR052398">
    <property type="entry name" value="Ubiquitin_hydrolase_53/54"/>
</dbReference>
<feature type="region of interest" description="Disordered" evidence="4">
    <location>
        <begin position="804"/>
        <end position="871"/>
    </location>
</feature>
<comment type="caution">
    <text evidence="6">The sequence shown here is derived from an EMBL/GenBank/DDBJ whole genome shotgun (WGS) entry which is preliminary data.</text>
</comment>
<evidence type="ECO:0000256" key="1">
    <source>
        <dbReference type="ARBA" id="ARBA00022786"/>
    </source>
</evidence>
<feature type="region of interest" description="Disordered" evidence="4">
    <location>
        <begin position="1508"/>
        <end position="1528"/>
    </location>
</feature>
<proteinExistence type="predicted"/>
<feature type="compositionally biased region" description="Polar residues" evidence="4">
    <location>
        <begin position="1439"/>
        <end position="1451"/>
    </location>
</feature>
<name>A0AAW1TFT5_9CHLO</name>
<dbReference type="InterPro" id="IPR001394">
    <property type="entry name" value="Peptidase_C19_UCH"/>
</dbReference>
<feature type="region of interest" description="Disordered" evidence="4">
    <location>
        <begin position="17"/>
        <end position="66"/>
    </location>
</feature>
<feature type="compositionally biased region" description="Low complexity" evidence="4">
    <location>
        <begin position="1239"/>
        <end position="1256"/>
    </location>
</feature>
<gene>
    <name evidence="6" type="ORF">WJX84_003272</name>
</gene>
<feature type="compositionally biased region" description="Basic and acidic residues" evidence="4">
    <location>
        <begin position="1016"/>
        <end position="1043"/>
    </location>
</feature>
<feature type="compositionally biased region" description="Low complexity" evidence="4">
    <location>
        <begin position="1630"/>
        <end position="1641"/>
    </location>
</feature>
<keyword evidence="3" id="KW-0175">Coiled coil</keyword>
<dbReference type="Gene3D" id="3.90.70.10">
    <property type="entry name" value="Cysteine proteinases"/>
    <property type="match status" value="1"/>
</dbReference>
<feature type="compositionally biased region" description="Basic and acidic residues" evidence="4">
    <location>
        <begin position="38"/>
        <end position="49"/>
    </location>
</feature>
<feature type="region of interest" description="Disordered" evidence="4">
    <location>
        <begin position="926"/>
        <end position="1132"/>
    </location>
</feature>
<dbReference type="PANTHER" id="PTHR22975:SF9">
    <property type="entry name" value="ECHINUS SPLICE FORM 3"/>
    <property type="match status" value="1"/>
</dbReference>
<feature type="compositionally biased region" description="Low complexity" evidence="4">
    <location>
        <begin position="1415"/>
        <end position="1429"/>
    </location>
</feature>
<reference evidence="6 7" key="1">
    <citation type="journal article" date="2024" name="Nat. Commun.">
        <title>Phylogenomics reveals the evolutionary origins of lichenization in chlorophyte algae.</title>
        <authorList>
            <person name="Puginier C."/>
            <person name="Libourel C."/>
            <person name="Otte J."/>
            <person name="Skaloud P."/>
            <person name="Haon M."/>
            <person name="Grisel S."/>
            <person name="Petersen M."/>
            <person name="Berrin J.G."/>
            <person name="Delaux P.M."/>
            <person name="Dal Grande F."/>
            <person name="Keller J."/>
        </authorList>
    </citation>
    <scope>NUCLEOTIDE SEQUENCE [LARGE SCALE GENOMIC DNA]</scope>
    <source>
        <strain evidence="6 7">SAG 2523</strain>
    </source>
</reference>
<dbReference type="Pfam" id="PF00443">
    <property type="entry name" value="UCH"/>
    <property type="match status" value="1"/>
</dbReference>
<evidence type="ECO:0000313" key="7">
    <source>
        <dbReference type="Proteomes" id="UP001485043"/>
    </source>
</evidence>
<feature type="domain" description="Peptidase C19 ubiquitin carboxyl-terminal hydrolase" evidence="5">
    <location>
        <begin position="1484"/>
        <end position="1846"/>
    </location>
</feature>
<keyword evidence="1" id="KW-0833">Ubl conjugation pathway</keyword>
<feature type="compositionally biased region" description="Basic and acidic residues" evidence="4">
    <location>
        <begin position="973"/>
        <end position="995"/>
    </location>
</feature>
<dbReference type="SUPFAM" id="SSF54001">
    <property type="entry name" value="Cysteine proteinases"/>
    <property type="match status" value="1"/>
</dbReference>
<dbReference type="GO" id="GO:0016579">
    <property type="term" value="P:protein deubiquitination"/>
    <property type="evidence" value="ECO:0007669"/>
    <property type="project" value="InterPro"/>
</dbReference>
<feature type="region of interest" description="Disordered" evidence="4">
    <location>
        <begin position="1159"/>
        <end position="1180"/>
    </location>
</feature>
<evidence type="ECO:0000256" key="3">
    <source>
        <dbReference type="SAM" id="Coils"/>
    </source>
</evidence>
<evidence type="ECO:0000256" key="2">
    <source>
        <dbReference type="ARBA" id="ARBA00022801"/>
    </source>
</evidence>
<feature type="compositionally biased region" description="Low complexity" evidence="4">
    <location>
        <begin position="1098"/>
        <end position="1109"/>
    </location>
</feature>
<feature type="compositionally biased region" description="Low complexity" evidence="4">
    <location>
        <begin position="1062"/>
        <end position="1081"/>
    </location>
</feature>
<feature type="region of interest" description="Disordered" evidence="4">
    <location>
        <begin position="1630"/>
        <end position="1668"/>
    </location>
</feature>
<feature type="compositionally biased region" description="Basic and acidic residues" evidence="4">
    <location>
        <begin position="817"/>
        <end position="871"/>
    </location>
</feature>
<dbReference type="InterPro" id="IPR038765">
    <property type="entry name" value="Papain-like_cys_pep_sf"/>
</dbReference>
<organism evidence="6 7">
    <name type="scientific">Apatococcus fuscideae</name>
    <dbReference type="NCBI Taxonomy" id="2026836"/>
    <lineage>
        <taxon>Eukaryota</taxon>
        <taxon>Viridiplantae</taxon>
        <taxon>Chlorophyta</taxon>
        <taxon>core chlorophytes</taxon>
        <taxon>Trebouxiophyceae</taxon>
        <taxon>Chlorellales</taxon>
        <taxon>Chlorellaceae</taxon>
        <taxon>Apatococcus</taxon>
    </lineage>
</organism>